<dbReference type="InterPro" id="IPR029044">
    <property type="entry name" value="Nucleotide-diphossugar_trans"/>
</dbReference>
<dbReference type="EMBL" id="LT907975">
    <property type="protein sequence ID" value="SOB59895.1"/>
    <property type="molecule type" value="Genomic_DNA"/>
</dbReference>
<dbReference type="AlphaFoldDB" id="A0A2C8FBS4"/>
<evidence type="ECO:0000313" key="2">
    <source>
        <dbReference type="EMBL" id="SOB59895.1"/>
    </source>
</evidence>
<evidence type="ECO:0000313" key="3">
    <source>
        <dbReference type="Proteomes" id="UP000219215"/>
    </source>
</evidence>
<reference evidence="3" key="1">
    <citation type="submission" date="2017-09" db="EMBL/GenBank/DDBJ databases">
        <authorList>
            <person name="Regsiter A."/>
            <person name="William W."/>
        </authorList>
    </citation>
    <scope>NUCLEOTIDE SEQUENCE [LARGE SCALE GENOMIC DNA]</scope>
    <source>
        <strain evidence="3">500-1</strain>
    </source>
</reference>
<dbReference type="PANTHER" id="PTHR22916:SF3">
    <property type="entry name" value="UDP-GLCNAC:BETAGAL BETA-1,3-N-ACETYLGLUCOSAMINYLTRANSFERASE-LIKE PROTEIN 1"/>
    <property type="match status" value="1"/>
</dbReference>
<keyword evidence="2" id="KW-0808">Transferase</keyword>
<name>A0A2C8FBS4_9BACT</name>
<accession>A0A2C8FBS4</accession>
<dbReference type="Gene3D" id="3.90.550.10">
    <property type="entry name" value="Spore Coat Polysaccharide Biosynthesis Protein SpsA, Chain A"/>
    <property type="match status" value="1"/>
</dbReference>
<gene>
    <name evidence="2" type="primary">epsE</name>
    <name evidence="2" type="ORF">DPRO_2985</name>
</gene>
<organism evidence="2 3">
    <name type="scientific">Pseudodesulfovibrio profundus</name>
    <dbReference type="NCBI Taxonomy" id="57320"/>
    <lineage>
        <taxon>Bacteria</taxon>
        <taxon>Pseudomonadati</taxon>
        <taxon>Thermodesulfobacteriota</taxon>
        <taxon>Desulfovibrionia</taxon>
        <taxon>Desulfovibrionales</taxon>
        <taxon>Desulfovibrionaceae</taxon>
    </lineage>
</organism>
<dbReference type="OrthoDB" id="5291101at2"/>
<evidence type="ECO:0000259" key="1">
    <source>
        <dbReference type="Pfam" id="PF00535"/>
    </source>
</evidence>
<dbReference type="KEGG" id="pprf:DPRO_2985"/>
<dbReference type="Proteomes" id="UP000219215">
    <property type="component" value="Chromosome DPRO"/>
</dbReference>
<dbReference type="PANTHER" id="PTHR22916">
    <property type="entry name" value="GLYCOSYLTRANSFERASE"/>
    <property type="match status" value="1"/>
</dbReference>
<dbReference type="InterPro" id="IPR001173">
    <property type="entry name" value="Glyco_trans_2-like"/>
</dbReference>
<sequence length="340" mass="37843">MPVSPSISVTMPCYNCGDTVAGALDSVLSQVGVDFEVVAVDDGSTDDTAGILAEYARRDSRIRTFSIEHGGVIAAANAAIEASVGRYIARMDADDEMLPHRLRAQAQLLDENPDVGLVGCRVRFGGCRSECAGYAYYVDWTNTLLTNEAISLNRFVEFPVPNPSIMYRRECIEKHGPYIDGDFPEDYELLLRWLEAGVRMAKVDDELMVWNDPPTRLSRNHPRYDVDAFYRIKTEYLARWLAANNPHHPEVHILGSGRTTRKRADLLLECGVEFAAYYDVDPRKIGNVVNGIPVRNRNEIPVPGDGFCIPYVGSRGARDDIMEFLEGRGYVLGSNYIPAA</sequence>
<keyword evidence="2" id="KW-0328">Glycosyltransferase</keyword>
<protein>
    <submittedName>
        <fullName evidence="2">Putative glycosyltransferase EpsE</fullName>
        <ecNumber evidence="2">2.4.-.-</ecNumber>
    </submittedName>
</protein>
<dbReference type="RefSeq" id="WP_097012695.1">
    <property type="nucleotide sequence ID" value="NZ_LT907975.1"/>
</dbReference>
<feature type="domain" description="Glycosyltransferase 2-like" evidence="1">
    <location>
        <begin position="8"/>
        <end position="172"/>
    </location>
</feature>
<dbReference type="EC" id="2.4.-.-" evidence="2"/>
<keyword evidence="3" id="KW-1185">Reference proteome</keyword>
<proteinExistence type="predicted"/>
<dbReference type="SUPFAM" id="SSF53448">
    <property type="entry name" value="Nucleotide-diphospho-sugar transferases"/>
    <property type="match status" value="1"/>
</dbReference>
<dbReference type="GO" id="GO:0016758">
    <property type="term" value="F:hexosyltransferase activity"/>
    <property type="evidence" value="ECO:0007669"/>
    <property type="project" value="UniProtKB-ARBA"/>
</dbReference>
<dbReference type="CDD" id="cd00761">
    <property type="entry name" value="Glyco_tranf_GTA_type"/>
    <property type="match status" value="1"/>
</dbReference>
<dbReference type="Pfam" id="PF00535">
    <property type="entry name" value="Glycos_transf_2"/>
    <property type="match status" value="1"/>
</dbReference>